<protein>
    <submittedName>
        <fullName evidence="1">Uncharacterized protein</fullName>
    </submittedName>
</protein>
<dbReference type="Proteomes" id="UP001056384">
    <property type="component" value="Chromosome 4"/>
</dbReference>
<evidence type="ECO:0000313" key="2">
    <source>
        <dbReference type="Proteomes" id="UP001056384"/>
    </source>
</evidence>
<gene>
    <name evidence="1" type="ORF">Slin15195_G060290</name>
</gene>
<reference evidence="1" key="1">
    <citation type="submission" date="2022-06" db="EMBL/GenBank/DDBJ databases">
        <title>Complete genome sequences of two strains of the flax pathogen Septoria linicola.</title>
        <authorList>
            <person name="Lapalu N."/>
            <person name="Simon A."/>
            <person name="Demenou B."/>
            <person name="Paumier D."/>
            <person name="Guillot M.-P."/>
            <person name="Gout L."/>
            <person name="Valade R."/>
        </authorList>
    </citation>
    <scope>NUCLEOTIDE SEQUENCE</scope>
    <source>
        <strain evidence="1">SE15195</strain>
    </source>
</reference>
<name>A0A9Q9EJ70_9PEZI</name>
<accession>A0A9Q9EJ70</accession>
<evidence type="ECO:0000313" key="1">
    <source>
        <dbReference type="EMBL" id="USW52710.1"/>
    </source>
</evidence>
<organism evidence="1 2">
    <name type="scientific">Septoria linicola</name>
    <dbReference type="NCBI Taxonomy" id="215465"/>
    <lineage>
        <taxon>Eukaryota</taxon>
        <taxon>Fungi</taxon>
        <taxon>Dikarya</taxon>
        <taxon>Ascomycota</taxon>
        <taxon>Pezizomycotina</taxon>
        <taxon>Dothideomycetes</taxon>
        <taxon>Dothideomycetidae</taxon>
        <taxon>Mycosphaerellales</taxon>
        <taxon>Mycosphaerellaceae</taxon>
        <taxon>Septoria</taxon>
    </lineage>
</organism>
<proteinExistence type="predicted"/>
<sequence length="79" mass="8905">MSMLDAQPQDSDPFATADVLENIKNYSTLLEALAQLGRRQNPDQNSEKFSQKNLFSPKLCKPNLCIRDEEDVVMGSDDE</sequence>
<dbReference type="AlphaFoldDB" id="A0A9Q9EJ70"/>
<dbReference type="EMBL" id="CP099421">
    <property type="protein sequence ID" value="USW52710.1"/>
    <property type="molecule type" value="Genomic_DNA"/>
</dbReference>
<keyword evidence="2" id="KW-1185">Reference proteome</keyword>